<dbReference type="PANTHER" id="PTHR37218">
    <property type="entry name" value="COILED-COIL PROTEIN"/>
    <property type="match status" value="1"/>
</dbReference>
<feature type="compositionally biased region" description="Basic residues" evidence="1">
    <location>
        <begin position="1"/>
        <end position="11"/>
    </location>
</feature>
<keyword evidence="2" id="KW-1185">Reference proteome</keyword>
<dbReference type="PANTHER" id="PTHR37218:SF2">
    <property type="entry name" value="COILED-COIL PROTEIN"/>
    <property type="match status" value="1"/>
</dbReference>
<organism evidence="2 3">
    <name type="scientific">Ziziphus jujuba</name>
    <name type="common">Chinese jujube</name>
    <name type="synonym">Ziziphus sativa</name>
    <dbReference type="NCBI Taxonomy" id="326968"/>
    <lineage>
        <taxon>Eukaryota</taxon>
        <taxon>Viridiplantae</taxon>
        <taxon>Streptophyta</taxon>
        <taxon>Embryophyta</taxon>
        <taxon>Tracheophyta</taxon>
        <taxon>Spermatophyta</taxon>
        <taxon>Magnoliopsida</taxon>
        <taxon>eudicotyledons</taxon>
        <taxon>Gunneridae</taxon>
        <taxon>Pentapetalae</taxon>
        <taxon>rosids</taxon>
        <taxon>fabids</taxon>
        <taxon>Rosales</taxon>
        <taxon>Rhamnaceae</taxon>
        <taxon>Paliureae</taxon>
        <taxon>Ziziphus</taxon>
    </lineage>
</organism>
<gene>
    <name evidence="3" type="primary">LOC107423705</name>
</gene>
<dbReference type="Proteomes" id="UP001652623">
    <property type="component" value="Chromosome 7"/>
</dbReference>
<name>A0ABM3IT52_ZIZJJ</name>
<proteinExistence type="predicted"/>
<dbReference type="GeneID" id="107423705"/>
<reference evidence="3" key="1">
    <citation type="submission" date="2025-08" db="UniProtKB">
        <authorList>
            <consortium name="RefSeq"/>
        </authorList>
    </citation>
    <scope>IDENTIFICATION</scope>
    <source>
        <tissue evidence="3">Seedling</tissue>
    </source>
</reference>
<evidence type="ECO:0000256" key="1">
    <source>
        <dbReference type="SAM" id="MobiDB-lite"/>
    </source>
</evidence>
<sequence>MGGKGRRRREKNYRAAHGGYTRLPPAPDPSKVDALPSKLRKLMSLTSQSQGDSKVVKNVKDKKKNGNSASELKSNSKVEVDVDITGIKDRLQDADNSDGNANNITNEKRKKKRKRKQVEDLRFETLNEKSDASTKRRERKKKYLEARKNKHKRARTEENLEFPGHEKIKFGDIVQAPPKLLAVPKAFKNLQDASKERVRLQAIQSYRERKGWTSRPGNQLRNTLIAPMEL</sequence>
<protein>
    <submittedName>
        <fullName evidence="3">Uncharacterized protein LOC107423705</fullName>
    </submittedName>
</protein>
<dbReference type="RefSeq" id="XP_048334967.2">
    <property type="nucleotide sequence ID" value="XM_048479010.2"/>
</dbReference>
<feature type="compositionally biased region" description="Basic residues" evidence="1">
    <location>
        <begin position="136"/>
        <end position="154"/>
    </location>
</feature>
<evidence type="ECO:0000313" key="2">
    <source>
        <dbReference type="Proteomes" id="UP001652623"/>
    </source>
</evidence>
<feature type="compositionally biased region" description="Basic and acidic residues" evidence="1">
    <location>
        <begin position="117"/>
        <end position="135"/>
    </location>
</feature>
<feature type="region of interest" description="Disordered" evidence="1">
    <location>
        <begin position="1"/>
        <end position="159"/>
    </location>
</feature>
<evidence type="ECO:0000313" key="3">
    <source>
        <dbReference type="RefSeq" id="XP_048334967.2"/>
    </source>
</evidence>
<feature type="compositionally biased region" description="Basic and acidic residues" evidence="1">
    <location>
        <begin position="74"/>
        <end position="93"/>
    </location>
</feature>
<accession>A0ABM3IT52</accession>